<dbReference type="PANTHER" id="PTHR48022:SF78">
    <property type="entry name" value="MONOSACCHARIDE TRANSPORTER, PUTATIVE (AFU_ORTHOLOGUE AFUA_2G02110)-RELATED"/>
    <property type="match status" value="1"/>
</dbReference>
<evidence type="ECO:0000256" key="2">
    <source>
        <dbReference type="ARBA" id="ARBA00010992"/>
    </source>
</evidence>
<dbReference type="Proteomes" id="UP000030106">
    <property type="component" value="Unassembled WGS sequence"/>
</dbReference>
<dbReference type="Gene3D" id="1.20.1250.20">
    <property type="entry name" value="MFS general substrate transporter like domains"/>
    <property type="match status" value="1"/>
</dbReference>
<accession>A0A0A2VG32</accession>
<name>A0A0A2VG32_BEABA</name>
<evidence type="ECO:0000256" key="1">
    <source>
        <dbReference type="ARBA" id="ARBA00004141"/>
    </source>
</evidence>
<organism evidence="11 12">
    <name type="scientific">Beauveria bassiana D1-5</name>
    <dbReference type="NCBI Taxonomy" id="1245745"/>
    <lineage>
        <taxon>Eukaryota</taxon>
        <taxon>Fungi</taxon>
        <taxon>Dikarya</taxon>
        <taxon>Ascomycota</taxon>
        <taxon>Pezizomycotina</taxon>
        <taxon>Sordariomycetes</taxon>
        <taxon>Hypocreomycetidae</taxon>
        <taxon>Hypocreales</taxon>
        <taxon>Cordycipitaceae</taxon>
        <taxon>Beauveria</taxon>
    </lineage>
</organism>
<keyword evidence="3 7" id="KW-0813">Transport</keyword>
<dbReference type="eggNOG" id="KOG0254">
    <property type="taxonomic scope" value="Eukaryota"/>
</dbReference>
<protein>
    <submittedName>
        <fullName evidence="11">Sugar transporter STL1</fullName>
    </submittedName>
</protein>
<proteinExistence type="inferred from homology"/>
<comment type="subcellular location">
    <subcellularLocation>
        <location evidence="1">Membrane</location>
        <topology evidence="1">Multi-pass membrane protein</topology>
    </subcellularLocation>
</comment>
<evidence type="ECO:0000256" key="3">
    <source>
        <dbReference type="ARBA" id="ARBA00022448"/>
    </source>
</evidence>
<reference evidence="11 12" key="1">
    <citation type="submission" date="2012-10" db="EMBL/GenBank/DDBJ databases">
        <title>Genome sequencing and analysis of entomopathogenic fungi Beauveria bassiana D1-5.</title>
        <authorList>
            <person name="Li Q."/>
            <person name="Wang L."/>
            <person name="Zhang Z."/>
            <person name="Wang Q."/>
            <person name="Ren J."/>
            <person name="Wang M."/>
            <person name="Xu W."/>
            <person name="Wang J."/>
            <person name="Lu Y."/>
            <person name="Du Q."/>
            <person name="Sun Z."/>
        </authorList>
    </citation>
    <scope>NUCLEOTIDE SEQUENCE [LARGE SCALE GENOMIC DNA]</scope>
    <source>
        <strain evidence="11 12">D1-5</strain>
    </source>
</reference>
<dbReference type="OrthoDB" id="2544694at2759"/>
<feature type="transmembrane region" description="Helical" evidence="9">
    <location>
        <begin position="166"/>
        <end position="184"/>
    </location>
</feature>
<evidence type="ECO:0000256" key="5">
    <source>
        <dbReference type="ARBA" id="ARBA00022989"/>
    </source>
</evidence>
<sequence>MASFKAFTDKHNVAHKLYKSSLLNTVCLVAGLSIFFFGYDQGLMGGVNTTRNYAEIMGFGHWDEELGIVVVDKPLLQGGIVAVYYLPGTLAGCLLGGWMGDRYGRIATIGLACIWCIFAAALQSAAQNANWMFCARVLNGIGTGILNAITPVWATETAAHTSRGQFVAFEFTLNIFGVVVAYWLEFGTSKYHDPESSFIWRFPVAFQIFPLVILLSVIWFMPESPRWLVKVGREEEARFILGRLRGNEGEEGKAAEAELQDIINIKNLENDTSEQQSYFHMFFGIGSGKLHTGRRVQLVIWLQILQEWIGIAGITIYGPQIFTIAGIGASDRLWVSGINNITYMFATLICVFTLDRIGRRWTLYWGAVGQGICMFAAGGLARATINASDSNRAQIGGAATFFVFLYTAIFGATWLTVPWLYPAEIFPLQVRAKGNAWGVVGWSIGNGWCVLLLPTIFDKLNEKTLYIFGAVNVLCIVVVWALYPESNQRTLEEMDLVFASDSIWTWDAERNFAKIKAENPDLIKSHRNTRGVDDPERGIFGSRRASRVSGVQPAVEKETTVENVENSAPAHH</sequence>
<dbReference type="InterPro" id="IPR020846">
    <property type="entry name" value="MFS_dom"/>
</dbReference>
<evidence type="ECO:0000256" key="8">
    <source>
        <dbReference type="SAM" id="MobiDB-lite"/>
    </source>
</evidence>
<feature type="transmembrane region" description="Helical" evidence="9">
    <location>
        <begin position="361"/>
        <end position="381"/>
    </location>
</feature>
<dbReference type="PRINTS" id="PR00171">
    <property type="entry name" value="SUGRTRNSPORT"/>
</dbReference>
<evidence type="ECO:0000313" key="11">
    <source>
        <dbReference type="EMBL" id="KGQ05075.1"/>
    </source>
</evidence>
<dbReference type="PANTHER" id="PTHR48022">
    <property type="entry name" value="PLASTIDIC GLUCOSE TRANSPORTER 4"/>
    <property type="match status" value="1"/>
</dbReference>
<dbReference type="FunFam" id="1.20.1250.20:FF:000090">
    <property type="entry name" value="MFS sugar transporter, putative"/>
    <property type="match status" value="1"/>
</dbReference>
<keyword evidence="6 9" id="KW-0472">Membrane</keyword>
<keyword evidence="4 9" id="KW-0812">Transmembrane</keyword>
<dbReference type="GO" id="GO:0005351">
    <property type="term" value="F:carbohydrate:proton symporter activity"/>
    <property type="evidence" value="ECO:0007669"/>
    <property type="project" value="TreeGrafter"/>
</dbReference>
<feature type="transmembrane region" description="Helical" evidence="9">
    <location>
        <begin position="434"/>
        <end position="453"/>
    </location>
</feature>
<dbReference type="InterPro" id="IPR005828">
    <property type="entry name" value="MFS_sugar_transport-like"/>
</dbReference>
<dbReference type="GO" id="GO:0016020">
    <property type="term" value="C:membrane"/>
    <property type="evidence" value="ECO:0007669"/>
    <property type="project" value="UniProtKB-SubCell"/>
</dbReference>
<dbReference type="EMBL" id="ANFO01000978">
    <property type="protein sequence ID" value="KGQ05075.1"/>
    <property type="molecule type" value="Genomic_DNA"/>
</dbReference>
<comment type="similarity">
    <text evidence="2 7">Belongs to the major facilitator superfamily. Sugar transporter (TC 2.A.1.1) family.</text>
</comment>
<dbReference type="SUPFAM" id="SSF103473">
    <property type="entry name" value="MFS general substrate transporter"/>
    <property type="match status" value="1"/>
</dbReference>
<feature type="transmembrane region" description="Helical" evidence="9">
    <location>
        <begin position="137"/>
        <end position="154"/>
    </location>
</feature>
<evidence type="ECO:0000259" key="10">
    <source>
        <dbReference type="PROSITE" id="PS50850"/>
    </source>
</evidence>
<gene>
    <name evidence="11" type="ORF">BBAD15_g9672</name>
</gene>
<dbReference type="InterPro" id="IPR050360">
    <property type="entry name" value="MFS_Sugar_Transporters"/>
</dbReference>
<dbReference type="Pfam" id="PF00083">
    <property type="entry name" value="Sugar_tr"/>
    <property type="match status" value="1"/>
</dbReference>
<evidence type="ECO:0000256" key="7">
    <source>
        <dbReference type="RuleBase" id="RU003346"/>
    </source>
</evidence>
<feature type="transmembrane region" description="Helical" evidence="9">
    <location>
        <begin position="401"/>
        <end position="422"/>
    </location>
</feature>
<feature type="transmembrane region" description="Helical" evidence="9">
    <location>
        <begin position="21"/>
        <end position="39"/>
    </location>
</feature>
<keyword evidence="11" id="KW-0762">Sugar transport</keyword>
<feature type="transmembrane region" description="Helical" evidence="9">
    <location>
        <begin position="298"/>
        <end position="318"/>
    </location>
</feature>
<dbReference type="PROSITE" id="PS50850">
    <property type="entry name" value="MFS"/>
    <property type="match status" value="1"/>
</dbReference>
<dbReference type="STRING" id="1245745.A0A0A2VG32"/>
<evidence type="ECO:0000256" key="9">
    <source>
        <dbReference type="SAM" id="Phobius"/>
    </source>
</evidence>
<dbReference type="InterPro" id="IPR036259">
    <property type="entry name" value="MFS_trans_sf"/>
</dbReference>
<feature type="transmembrane region" description="Helical" evidence="9">
    <location>
        <begin position="333"/>
        <end position="354"/>
    </location>
</feature>
<comment type="caution">
    <text evidence="11">The sequence shown here is derived from an EMBL/GenBank/DDBJ whole genome shotgun (WGS) entry which is preliminary data.</text>
</comment>
<dbReference type="NCBIfam" id="TIGR00879">
    <property type="entry name" value="SP"/>
    <property type="match status" value="1"/>
</dbReference>
<feature type="transmembrane region" description="Helical" evidence="9">
    <location>
        <begin position="75"/>
        <end position="99"/>
    </location>
</feature>
<feature type="transmembrane region" description="Helical" evidence="9">
    <location>
        <begin position="106"/>
        <end position="125"/>
    </location>
</feature>
<feature type="transmembrane region" description="Helical" evidence="9">
    <location>
        <begin position="204"/>
        <end position="221"/>
    </location>
</feature>
<feature type="transmembrane region" description="Helical" evidence="9">
    <location>
        <begin position="465"/>
        <end position="483"/>
    </location>
</feature>
<dbReference type="AlphaFoldDB" id="A0A0A2VG32"/>
<feature type="domain" description="Major facilitator superfamily (MFS) profile" evidence="10">
    <location>
        <begin position="26"/>
        <end position="487"/>
    </location>
</feature>
<feature type="region of interest" description="Disordered" evidence="8">
    <location>
        <begin position="548"/>
        <end position="572"/>
    </location>
</feature>
<evidence type="ECO:0000313" key="12">
    <source>
        <dbReference type="Proteomes" id="UP000030106"/>
    </source>
</evidence>
<keyword evidence="5 9" id="KW-1133">Transmembrane helix</keyword>
<evidence type="ECO:0000256" key="6">
    <source>
        <dbReference type="ARBA" id="ARBA00023136"/>
    </source>
</evidence>
<dbReference type="HOGENOM" id="CLU_001265_30_3_1"/>
<evidence type="ECO:0000256" key="4">
    <source>
        <dbReference type="ARBA" id="ARBA00022692"/>
    </source>
</evidence>
<dbReference type="InterPro" id="IPR003663">
    <property type="entry name" value="Sugar/inositol_transpt"/>
</dbReference>